<organism evidence="4 5">
    <name type="scientific">Thielaviopsis punctulata</name>
    <dbReference type="NCBI Taxonomy" id="72032"/>
    <lineage>
        <taxon>Eukaryota</taxon>
        <taxon>Fungi</taxon>
        <taxon>Dikarya</taxon>
        <taxon>Ascomycota</taxon>
        <taxon>Pezizomycotina</taxon>
        <taxon>Sordariomycetes</taxon>
        <taxon>Hypocreomycetidae</taxon>
        <taxon>Microascales</taxon>
        <taxon>Ceratocystidaceae</taxon>
        <taxon>Thielaviopsis</taxon>
    </lineage>
</organism>
<protein>
    <recommendedName>
        <fullName evidence="3">Glucose-methanol-choline oxidoreductase N-terminal domain-containing protein</fullName>
    </recommendedName>
</protein>
<gene>
    <name evidence="4" type="ORF">TD95_004216</name>
</gene>
<evidence type="ECO:0000313" key="5">
    <source>
        <dbReference type="Proteomes" id="UP000033483"/>
    </source>
</evidence>
<keyword evidence="2" id="KW-0732">Signal</keyword>
<evidence type="ECO:0000256" key="2">
    <source>
        <dbReference type="SAM" id="SignalP"/>
    </source>
</evidence>
<dbReference type="Pfam" id="PF13450">
    <property type="entry name" value="NAD_binding_8"/>
    <property type="match status" value="1"/>
</dbReference>
<dbReference type="InterPro" id="IPR036188">
    <property type="entry name" value="FAD/NAD-bd_sf"/>
</dbReference>
<dbReference type="AlphaFoldDB" id="A0A0F4ZKJ0"/>
<dbReference type="Gene3D" id="3.30.560.10">
    <property type="entry name" value="Glucose Oxidase, domain 3"/>
    <property type="match status" value="1"/>
</dbReference>
<dbReference type="Gene3D" id="3.50.50.60">
    <property type="entry name" value="FAD/NAD(P)-binding domain"/>
    <property type="match status" value="1"/>
</dbReference>
<reference evidence="4 5" key="1">
    <citation type="submission" date="2015-03" db="EMBL/GenBank/DDBJ databases">
        <authorList>
            <person name="Radwan O."/>
            <person name="Al-Naeli F.A."/>
            <person name="Rendon G.A."/>
            <person name="Fields C."/>
        </authorList>
    </citation>
    <scope>NUCLEOTIDE SEQUENCE [LARGE SCALE GENOMIC DNA]</scope>
    <source>
        <strain evidence="4">CR-DP1</strain>
    </source>
</reference>
<dbReference type="PANTHER" id="PTHR11552:SF213">
    <property type="entry name" value="DEHYDROGENASE, PUTATIVE-RELATED"/>
    <property type="match status" value="1"/>
</dbReference>
<dbReference type="SUPFAM" id="SSF51905">
    <property type="entry name" value="FAD/NAD(P)-binding domain"/>
    <property type="match status" value="1"/>
</dbReference>
<dbReference type="GO" id="GO:0050660">
    <property type="term" value="F:flavin adenine dinucleotide binding"/>
    <property type="evidence" value="ECO:0007669"/>
    <property type="project" value="InterPro"/>
</dbReference>
<proteinExistence type="inferred from homology"/>
<dbReference type="Pfam" id="PF05199">
    <property type="entry name" value="GMC_oxred_C"/>
    <property type="match status" value="1"/>
</dbReference>
<dbReference type="PROSITE" id="PS00624">
    <property type="entry name" value="GMC_OXRED_2"/>
    <property type="match status" value="1"/>
</dbReference>
<dbReference type="Pfam" id="PF00732">
    <property type="entry name" value="GMC_oxred_N"/>
    <property type="match status" value="1"/>
</dbReference>
<name>A0A0F4ZKJ0_9PEZI</name>
<accession>A0A0F4ZKJ0</accession>
<dbReference type="EMBL" id="LAEV01000335">
    <property type="protein sequence ID" value="KKA30641.1"/>
    <property type="molecule type" value="Genomic_DNA"/>
</dbReference>
<feature type="chain" id="PRO_5002482542" description="Glucose-methanol-choline oxidoreductase N-terminal domain-containing protein" evidence="2">
    <location>
        <begin position="18"/>
        <end position="671"/>
    </location>
</feature>
<comment type="caution">
    <text evidence="4">The sequence shown here is derived from an EMBL/GenBank/DDBJ whole genome shotgun (WGS) entry which is preliminary data.</text>
</comment>
<dbReference type="OrthoDB" id="269227at2759"/>
<dbReference type="InterPro" id="IPR000172">
    <property type="entry name" value="GMC_OxRdtase_N"/>
</dbReference>
<sequence>MAPSSLFFLAYAASALGAAVNSTFSYSSSSYHSSSSPFVTTRDLLPTYDYVVVGSGPGGGPLASRLARAGKRVLLIEAGDDQGDSDLYRVPGLQLNVGEDPEMRWSYFVEHYSDRAQQIKDTKLAFTTGKNEYIVGEAAVKEMGIDPPIAGILYPRAGTLGGCGSHNAMITTTPFRKDWDTIASITGDSSWSSDDMLKYFVRLENNTYLPAGTPGHGFDGWLSTSLTDLSFVLPDMSIQNVLTGAARALGMNVSFPPPISDFSAALAQDMNSPDPSRDQGVGLFQVPMAVKEGVRNGPRDFVLSTALAKDAYGRRKYHLDIMLNTLATQVTFDVFSTILGKPRANGVRFSTGKSLYGADPRSTGAQGKSGFVRALKEVIVSAGTFNTPQLLKLSGIGPRDELTRFGIRTLVDLPGLGTNMQDRYETTMNWETSEPLSAIANCTFGRPGDKCLEEWKSGTSPSTQGIYSSNGAPLGIILKSSQAAPTDDPDLFMFAGTVDFRGYFPGYSQNGTADSKHWTWGVLKARSRNHAGTVQLRSTNPQDTPVIQFNSFAQGGDKDAAAVAEGLKFIRDMHSKIAPGHGNWTEVWPGKEVEDLETFARNEAWGHHACCTAKIGADDDKMAVLDSEFRVRGTKGLRVVDASIFPDIPNWFISTSIYMASEKAADAILSS</sequence>
<evidence type="ECO:0000313" key="4">
    <source>
        <dbReference type="EMBL" id="KKA30641.1"/>
    </source>
</evidence>
<dbReference type="Proteomes" id="UP000033483">
    <property type="component" value="Unassembled WGS sequence"/>
</dbReference>
<dbReference type="InterPro" id="IPR012132">
    <property type="entry name" value="GMC_OxRdtase"/>
</dbReference>
<comment type="similarity">
    <text evidence="1">Belongs to the GMC oxidoreductase family.</text>
</comment>
<evidence type="ECO:0000259" key="3">
    <source>
        <dbReference type="PROSITE" id="PS00624"/>
    </source>
</evidence>
<feature type="domain" description="Glucose-methanol-choline oxidoreductase N-terminal" evidence="3">
    <location>
        <begin position="383"/>
        <end position="397"/>
    </location>
</feature>
<dbReference type="GO" id="GO:0016614">
    <property type="term" value="F:oxidoreductase activity, acting on CH-OH group of donors"/>
    <property type="evidence" value="ECO:0007669"/>
    <property type="project" value="InterPro"/>
</dbReference>
<feature type="signal peptide" evidence="2">
    <location>
        <begin position="1"/>
        <end position="17"/>
    </location>
</feature>
<dbReference type="PANTHER" id="PTHR11552">
    <property type="entry name" value="GLUCOSE-METHANOL-CHOLINE GMC OXIDOREDUCTASE"/>
    <property type="match status" value="1"/>
</dbReference>
<dbReference type="InterPro" id="IPR007867">
    <property type="entry name" value="GMC_OxRtase_C"/>
</dbReference>
<dbReference type="PIRSF" id="PIRSF000137">
    <property type="entry name" value="Alcohol_oxidase"/>
    <property type="match status" value="1"/>
</dbReference>
<evidence type="ECO:0000256" key="1">
    <source>
        <dbReference type="ARBA" id="ARBA00010790"/>
    </source>
</evidence>
<dbReference type="SUPFAM" id="SSF54373">
    <property type="entry name" value="FAD-linked reductases, C-terminal domain"/>
    <property type="match status" value="1"/>
</dbReference>
<keyword evidence="5" id="KW-1185">Reference proteome</keyword>